<dbReference type="PANTHER" id="PTHR43400">
    <property type="entry name" value="FUMARATE REDUCTASE"/>
    <property type="match status" value="1"/>
</dbReference>
<name>A0A645CT51_9ZZZZ</name>
<evidence type="ECO:0000256" key="1">
    <source>
        <dbReference type="ARBA" id="ARBA00001974"/>
    </source>
</evidence>
<evidence type="ECO:0000259" key="5">
    <source>
        <dbReference type="Pfam" id="PF00890"/>
    </source>
</evidence>
<dbReference type="SUPFAM" id="SSF51905">
    <property type="entry name" value="FAD/NAD(P)-binding domain"/>
    <property type="match status" value="1"/>
</dbReference>
<gene>
    <name evidence="6" type="ORF">SDC9_127104</name>
</gene>
<protein>
    <submittedName>
        <fullName evidence="6">Fumarate reductase flavoprotein subunit</fullName>
        <ecNumber evidence="6">1.3.5.4</ecNumber>
    </submittedName>
</protein>
<dbReference type="Pfam" id="PF00890">
    <property type="entry name" value="FAD_binding_2"/>
    <property type="match status" value="1"/>
</dbReference>
<evidence type="ECO:0000313" key="6">
    <source>
        <dbReference type="EMBL" id="MPM80059.1"/>
    </source>
</evidence>
<evidence type="ECO:0000256" key="2">
    <source>
        <dbReference type="ARBA" id="ARBA00022630"/>
    </source>
</evidence>
<feature type="domain" description="FAD-dependent oxidoreductase 2 FAD-binding" evidence="5">
    <location>
        <begin position="2"/>
        <end position="367"/>
    </location>
</feature>
<dbReference type="InterPro" id="IPR050315">
    <property type="entry name" value="FAD-oxidoreductase_2"/>
</dbReference>
<proteinExistence type="predicted"/>
<dbReference type="EMBL" id="VSSQ01029788">
    <property type="protein sequence ID" value="MPM80059.1"/>
    <property type="molecule type" value="Genomic_DNA"/>
</dbReference>
<reference evidence="6" key="1">
    <citation type="submission" date="2019-08" db="EMBL/GenBank/DDBJ databases">
        <authorList>
            <person name="Kucharzyk K."/>
            <person name="Murdoch R.W."/>
            <person name="Higgins S."/>
            <person name="Loffler F."/>
        </authorList>
    </citation>
    <scope>NUCLEOTIDE SEQUENCE</scope>
</reference>
<dbReference type="InterPro" id="IPR003953">
    <property type="entry name" value="FAD-dep_OxRdtase_2_FAD-bd"/>
</dbReference>
<dbReference type="PANTHER" id="PTHR43400:SF7">
    <property type="entry name" value="FAD-DEPENDENT OXIDOREDUCTASE 2 FAD BINDING DOMAIN-CONTAINING PROTEIN"/>
    <property type="match status" value="1"/>
</dbReference>
<dbReference type="GO" id="GO:0016491">
    <property type="term" value="F:oxidoreductase activity"/>
    <property type="evidence" value="ECO:0007669"/>
    <property type="project" value="UniProtKB-KW"/>
</dbReference>
<dbReference type="AlphaFoldDB" id="A0A645CT51"/>
<evidence type="ECO:0000256" key="4">
    <source>
        <dbReference type="ARBA" id="ARBA00023002"/>
    </source>
</evidence>
<comment type="caution">
    <text evidence="6">The sequence shown here is derived from an EMBL/GenBank/DDBJ whole genome shotgun (WGS) entry which is preliminary data.</text>
</comment>
<dbReference type="EC" id="1.3.5.4" evidence="6"/>
<dbReference type="InterPro" id="IPR027477">
    <property type="entry name" value="Succ_DH/fumarate_Rdtase_cat_sf"/>
</dbReference>
<keyword evidence="3" id="KW-0274">FAD</keyword>
<comment type="cofactor">
    <cofactor evidence="1">
        <name>FAD</name>
        <dbReference type="ChEBI" id="CHEBI:57692"/>
    </cofactor>
</comment>
<sequence>MENSAETIEFLEKWGLSFHVNPESPQLAHRDDDLKWRMYHWFDTFSYEPTEVSASDVLQDNLVSKGLDLRLETTALQLLKDDKGNVTGFTAEKKDGSKLTVHAKAVVLGTGGFAGNPEMMKEYFHTSDIRMWGEGGSGVKMAWDAGAAKWDLQSSLLHGAGMVNPVNPTEVSLAFSPFNQIVRSPLLWIDRSGNRFGNEEAVYDTAYTSNLGYSVGGIYYIVVDTDTLKAYSEGKHLITDPAVGGANFDPADFVELAEEGVKQGIIYKGNTLEELAVAADMDAEKLIDNINSYNAACESKDDVYGKSPENLEYPVKNGPFYAVKMQISNLSTLGGVRVSEKLEALNEGLKPVPGLYVVGNDAGGFYGNITSYPPYEGLATGFAVNSGKIGGRAAAEFALGK</sequence>
<organism evidence="6">
    <name type="scientific">bioreactor metagenome</name>
    <dbReference type="NCBI Taxonomy" id="1076179"/>
    <lineage>
        <taxon>unclassified sequences</taxon>
        <taxon>metagenomes</taxon>
        <taxon>ecological metagenomes</taxon>
    </lineage>
</organism>
<accession>A0A645CT51</accession>
<dbReference type="Gene3D" id="3.50.50.60">
    <property type="entry name" value="FAD/NAD(P)-binding domain"/>
    <property type="match status" value="1"/>
</dbReference>
<dbReference type="Gene3D" id="3.90.700.10">
    <property type="entry name" value="Succinate dehydrogenase/fumarate reductase flavoprotein, catalytic domain"/>
    <property type="match status" value="1"/>
</dbReference>
<evidence type="ECO:0000256" key="3">
    <source>
        <dbReference type="ARBA" id="ARBA00022827"/>
    </source>
</evidence>
<keyword evidence="4 6" id="KW-0560">Oxidoreductase</keyword>
<keyword evidence="2" id="KW-0285">Flavoprotein</keyword>
<dbReference type="SUPFAM" id="SSF56425">
    <property type="entry name" value="Succinate dehydrogenase/fumarate reductase flavoprotein, catalytic domain"/>
    <property type="match status" value="1"/>
</dbReference>
<dbReference type="InterPro" id="IPR036188">
    <property type="entry name" value="FAD/NAD-bd_sf"/>
</dbReference>